<evidence type="ECO:0000256" key="1">
    <source>
        <dbReference type="SAM" id="SignalP"/>
    </source>
</evidence>
<reference evidence="2 3" key="1">
    <citation type="submission" date="2018-08" db="EMBL/GenBank/DDBJ databases">
        <title>Vibrio isolated from the Eastern China Marginal Seas.</title>
        <authorList>
            <person name="Li Y."/>
        </authorList>
    </citation>
    <scope>NUCLEOTIDE SEQUENCE [LARGE SCALE GENOMIC DNA]</scope>
    <source>
        <strain evidence="2 3">BEI233</strain>
    </source>
</reference>
<dbReference type="PROSITE" id="PS51257">
    <property type="entry name" value="PROKAR_LIPOPROTEIN"/>
    <property type="match status" value="1"/>
</dbReference>
<keyword evidence="2" id="KW-0449">Lipoprotein</keyword>
<dbReference type="Proteomes" id="UP000273252">
    <property type="component" value="Unassembled WGS sequence"/>
</dbReference>
<dbReference type="Pfam" id="PF11102">
    <property type="entry name" value="YjbF"/>
    <property type="match status" value="1"/>
</dbReference>
<protein>
    <submittedName>
        <fullName evidence="2">YjbF family lipoprotein</fullName>
    </submittedName>
</protein>
<keyword evidence="3" id="KW-1185">Reference proteome</keyword>
<comment type="caution">
    <text evidence="2">The sequence shown here is derived from an EMBL/GenBank/DDBJ whole genome shotgun (WGS) entry which is preliminary data.</text>
</comment>
<dbReference type="OrthoDB" id="5591889at2"/>
<dbReference type="EMBL" id="QVMU01000025">
    <property type="protein sequence ID" value="RJX67162.1"/>
    <property type="molecule type" value="Genomic_DNA"/>
</dbReference>
<feature type="chain" id="PRO_5017395751" evidence="1">
    <location>
        <begin position="24"/>
        <end position="216"/>
    </location>
</feature>
<dbReference type="RefSeq" id="WP_120034404.1">
    <property type="nucleotide sequence ID" value="NZ_QVMU01000025.1"/>
</dbReference>
<dbReference type="InterPro" id="IPR021308">
    <property type="entry name" value="GfcB"/>
</dbReference>
<accession>A0A3A6QJ75</accession>
<name>A0A3A6QJ75_9VIBR</name>
<dbReference type="AlphaFoldDB" id="A0A3A6QJ75"/>
<gene>
    <name evidence="2" type="ORF">DZ860_19290</name>
</gene>
<feature type="signal peptide" evidence="1">
    <location>
        <begin position="1"/>
        <end position="23"/>
    </location>
</feature>
<evidence type="ECO:0000313" key="2">
    <source>
        <dbReference type="EMBL" id="RJX67162.1"/>
    </source>
</evidence>
<dbReference type="InterPro" id="IPR023373">
    <property type="entry name" value="YmcC_sf"/>
</dbReference>
<dbReference type="SUPFAM" id="SSF159270">
    <property type="entry name" value="YmcC-like"/>
    <property type="match status" value="1"/>
</dbReference>
<dbReference type="Gene3D" id="2.40.360.10">
    <property type="entry name" value="YmcC-like"/>
    <property type="match status" value="1"/>
</dbReference>
<sequence>MRNCTKLSVMLFALLLISGCSQKFNDLNATLKEAAFGFDDVEMTKEQVSNLPYASIQARINQGPLIFMVLAFAELNPATGHMQLKWVSSDHAMIVTENGRIVKTINLPSANLASVTLAQTMANSGSFQALYDWTPDYSYSQPVIITSKEIGKEDLSSLIWQQKTTLVQENLAFSKTNSNYTNQYWQNSDDHTLKSSQWLIPNKLHIEYEVLKPYHK</sequence>
<evidence type="ECO:0000313" key="3">
    <source>
        <dbReference type="Proteomes" id="UP000273252"/>
    </source>
</evidence>
<organism evidence="2 3">
    <name type="scientific">Vibrio sinensis</name>
    <dbReference type="NCBI Taxonomy" id="2302434"/>
    <lineage>
        <taxon>Bacteria</taxon>
        <taxon>Pseudomonadati</taxon>
        <taxon>Pseudomonadota</taxon>
        <taxon>Gammaproteobacteria</taxon>
        <taxon>Vibrionales</taxon>
        <taxon>Vibrionaceae</taxon>
        <taxon>Vibrio</taxon>
    </lineage>
</organism>
<keyword evidence="1" id="KW-0732">Signal</keyword>
<proteinExistence type="predicted"/>